<feature type="signal peptide" evidence="2">
    <location>
        <begin position="1"/>
        <end position="35"/>
    </location>
</feature>
<dbReference type="Proteomes" id="UP000249799">
    <property type="component" value="Chromosome"/>
</dbReference>
<feature type="region of interest" description="Disordered" evidence="1">
    <location>
        <begin position="652"/>
        <end position="675"/>
    </location>
</feature>
<dbReference type="SUPFAM" id="SSF69318">
    <property type="entry name" value="Integrin alpha N-terminal domain"/>
    <property type="match status" value="1"/>
</dbReference>
<keyword evidence="2" id="KW-0732">Signal</keyword>
<feature type="chain" id="PRO_5043377463" evidence="2">
    <location>
        <begin position="36"/>
        <end position="802"/>
    </location>
</feature>
<dbReference type="PROSITE" id="PS51257">
    <property type="entry name" value="PROKAR_LIPOPROTEIN"/>
    <property type="match status" value="1"/>
</dbReference>
<protein>
    <submittedName>
        <fullName evidence="3">Uncharacterized protein</fullName>
    </submittedName>
</protein>
<dbReference type="AlphaFoldDB" id="A0A2Z4FK68"/>
<gene>
    <name evidence="3" type="ORF">DN745_06890</name>
</gene>
<sequence length="802" mass="83872">MRQVGLNTRANALRPSLVITLATLTLLACVPEAVAADTWSSPHPGMRKLYRTASGPNRIHALEVDLCKAGVGVRTTKSNERQRTPSSFGSLVGAEAVINGDFFNYSGYSTSGLAIGEGQHWSGSSDGAANTYVAFGKNRVEFSGSNESRGAESWMRSVTSGLGVLVEDGQSITTNPSRPSHCSQRHPRTAMGISADKRTLYMAVVDGRSTSSRGMTCVELANVMKGLGAHSAVNLDGGGSSAMWVRGSGVVNNPSDGSQRVVANHLAVFAKGAGEPNACDRSYEEAALQSAARGASTTTDVDGDGIADACSLGPNGLECYLAAGGFTTRVQGPNMPLNQGWNNPKNYASIRYGDLNGDGKADVCARYNAGVRCYLSDGSSFGSRFDGPELSDDSGWGGSASYYSTLAMADINGDGKDDLCARGAAGLYCYYSTGSGFSGRSTVLSELSNGEGFRAPEYYGTIRFGDVNGDGKADVCARTKDGMRCWLSDGQNFSTEISGPGWSDAGGWHKLPYWPTIRLKDVDGDGKADLCARGGSGFRCHLSRGTSFGPALGSDLWPNASGWDDHDNFSTIRMADIDGDGQLDVCARANAKIVCHRFEGDGFGPTISGPPWSNDGDWNRIKYYSTIRVADVDGDGKADLCARGYSRFSCATAPFDGSDTDLQGPPWSEGEGWGEPALYSTIQVVDPPPREEEEEPEPGEDAGFPGDAGDSPDAGAPADAGGPDDTQSVDSDADAPGNPADAISGQDVGSDIGADPDAQDDTIDRPKTASTSGCACNQSDAAPGEAGLLALLAAAVLWRRRR</sequence>
<evidence type="ECO:0000313" key="4">
    <source>
        <dbReference type="Proteomes" id="UP000249799"/>
    </source>
</evidence>
<evidence type="ECO:0000256" key="2">
    <source>
        <dbReference type="SAM" id="SignalP"/>
    </source>
</evidence>
<feature type="compositionally biased region" description="Acidic residues" evidence="1">
    <location>
        <begin position="691"/>
        <end position="700"/>
    </location>
</feature>
<name>A0A2Z4FK68_9DELT</name>
<dbReference type="PANTHER" id="PTHR40446:SF2">
    <property type="entry name" value="N-ACETYLGLUCOSAMINE-1-PHOSPHODIESTER ALPHA-N-ACETYLGLUCOSAMINIDASE"/>
    <property type="match status" value="1"/>
</dbReference>
<dbReference type="InterPro" id="IPR018711">
    <property type="entry name" value="NAGPA"/>
</dbReference>
<dbReference type="EMBL" id="CP030032">
    <property type="protein sequence ID" value="AWV89074.1"/>
    <property type="molecule type" value="Genomic_DNA"/>
</dbReference>
<feature type="region of interest" description="Disordered" evidence="1">
    <location>
        <begin position="687"/>
        <end position="781"/>
    </location>
</feature>
<feature type="compositionally biased region" description="Low complexity" evidence="1">
    <location>
        <begin position="664"/>
        <end position="675"/>
    </location>
</feature>
<accession>A0A2Z4FK68</accession>
<dbReference type="Pfam" id="PF13517">
    <property type="entry name" value="FG-GAP_3"/>
    <property type="match status" value="3"/>
</dbReference>
<evidence type="ECO:0000256" key="1">
    <source>
        <dbReference type="SAM" id="MobiDB-lite"/>
    </source>
</evidence>
<evidence type="ECO:0000313" key="3">
    <source>
        <dbReference type="EMBL" id="AWV89074.1"/>
    </source>
</evidence>
<reference evidence="3 4" key="1">
    <citation type="submission" date="2018-06" db="EMBL/GenBank/DDBJ databases">
        <title>Lujinxingia sediminis gen. nov. sp. nov., a new facultative anaerobic member of the class Deltaproteobacteria, and proposal of Lujinxingaceae fam. nov.</title>
        <authorList>
            <person name="Guo L.-Y."/>
            <person name="Li C.-M."/>
            <person name="Wang S."/>
            <person name="Du Z.-J."/>
        </authorList>
    </citation>
    <scope>NUCLEOTIDE SEQUENCE [LARGE SCALE GENOMIC DNA]</scope>
    <source>
        <strain evidence="3 4">FA350</strain>
    </source>
</reference>
<dbReference type="RefSeq" id="WP_111333281.1">
    <property type="nucleotide sequence ID" value="NZ_CP030032.1"/>
</dbReference>
<keyword evidence="4" id="KW-1185">Reference proteome</keyword>
<dbReference type="OrthoDB" id="5477513at2"/>
<dbReference type="KEGG" id="bsed:DN745_06890"/>
<dbReference type="InterPro" id="IPR013517">
    <property type="entry name" value="FG-GAP"/>
</dbReference>
<dbReference type="Pfam" id="PF09992">
    <property type="entry name" value="NAGPA"/>
    <property type="match status" value="1"/>
</dbReference>
<dbReference type="PANTHER" id="PTHR40446">
    <property type="entry name" value="N-ACETYLGLUCOSAMINE-1-PHOSPHODIESTER ALPHA-N-ACETYLGLUCOSAMINIDASE"/>
    <property type="match status" value="1"/>
</dbReference>
<proteinExistence type="predicted"/>
<dbReference type="Gene3D" id="2.130.10.130">
    <property type="entry name" value="Integrin alpha, N-terminal"/>
    <property type="match status" value="1"/>
</dbReference>
<dbReference type="InterPro" id="IPR028994">
    <property type="entry name" value="Integrin_alpha_N"/>
</dbReference>
<feature type="compositionally biased region" description="Polar residues" evidence="1">
    <location>
        <begin position="768"/>
        <end position="780"/>
    </location>
</feature>
<organism evidence="3 4">
    <name type="scientific">Bradymonas sediminis</name>
    <dbReference type="NCBI Taxonomy" id="1548548"/>
    <lineage>
        <taxon>Bacteria</taxon>
        <taxon>Deltaproteobacteria</taxon>
        <taxon>Bradymonadales</taxon>
        <taxon>Bradymonadaceae</taxon>
        <taxon>Bradymonas</taxon>
    </lineage>
</organism>
<feature type="compositionally biased region" description="Low complexity" evidence="1">
    <location>
        <begin position="701"/>
        <end position="725"/>
    </location>
</feature>